<dbReference type="SMART" id="SM00220">
    <property type="entry name" value="S_TKc"/>
    <property type="match status" value="1"/>
</dbReference>
<dbReference type="CDD" id="cd14014">
    <property type="entry name" value="STKc_PknB_like"/>
    <property type="match status" value="1"/>
</dbReference>
<evidence type="ECO:0000256" key="1">
    <source>
        <dbReference type="ARBA" id="ARBA00012513"/>
    </source>
</evidence>
<feature type="transmembrane region" description="Helical" evidence="9">
    <location>
        <begin position="370"/>
        <end position="390"/>
    </location>
</feature>
<reference evidence="11 12" key="1">
    <citation type="submission" date="2016-03" db="EMBL/GenBank/DDBJ databases">
        <title>Shallow-sea hydrothermal system.</title>
        <authorList>
            <person name="Tang K."/>
        </authorList>
    </citation>
    <scope>NUCLEOTIDE SEQUENCE [LARGE SCALE GENOMIC DNA]</scope>
    <source>
        <strain evidence="11 12">JLT9</strain>
    </source>
</reference>
<evidence type="ECO:0000256" key="5">
    <source>
        <dbReference type="ARBA" id="ARBA00022777"/>
    </source>
</evidence>
<dbReference type="PROSITE" id="PS00108">
    <property type="entry name" value="PROTEIN_KINASE_ST"/>
    <property type="match status" value="1"/>
</dbReference>
<dbReference type="PROSITE" id="PS50011">
    <property type="entry name" value="PROTEIN_KINASE_DOM"/>
    <property type="match status" value="1"/>
</dbReference>
<evidence type="ECO:0000256" key="3">
    <source>
        <dbReference type="ARBA" id="ARBA00022679"/>
    </source>
</evidence>
<evidence type="ECO:0000256" key="6">
    <source>
        <dbReference type="ARBA" id="ARBA00022840"/>
    </source>
</evidence>
<evidence type="ECO:0000256" key="4">
    <source>
        <dbReference type="ARBA" id="ARBA00022741"/>
    </source>
</evidence>
<dbReference type="PROSITE" id="PS00107">
    <property type="entry name" value="PROTEIN_KINASE_ATP"/>
    <property type="match status" value="1"/>
</dbReference>
<keyword evidence="6 7" id="KW-0067">ATP-binding</keyword>
<organism evidence="11 12">
    <name type="scientific">Serinicoccus hydrothermalis</name>
    <dbReference type="NCBI Taxonomy" id="1758689"/>
    <lineage>
        <taxon>Bacteria</taxon>
        <taxon>Bacillati</taxon>
        <taxon>Actinomycetota</taxon>
        <taxon>Actinomycetes</taxon>
        <taxon>Micrococcales</taxon>
        <taxon>Ornithinimicrobiaceae</taxon>
        <taxon>Serinicoccus</taxon>
    </lineage>
</organism>
<accession>A0A1B1NAH6</accession>
<keyword evidence="9" id="KW-1133">Transmembrane helix</keyword>
<evidence type="ECO:0000259" key="10">
    <source>
        <dbReference type="PROSITE" id="PS50011"/>
    </source>
</evidence>
<feature type="compositionally biased region" description="Low complexity" evidence="8">
    <location>
        <begin position="326"/>
        <end position="348"/>
    </location>
</feature>
<dbReference type="Gene3D" id="3.30.200.20">
    <property type="entry name" value="Phosphorylase Kinase, domain 1"/>
    <property type="match status" value="1"/>
</dbReference>
<dbReference type="Pfam" id="PF00069">
    <property type="entry name" value="Pkinase"/>
    <property type="match status" value="1"/>
</dbReference>
<dbReference type="GO" id="GO:0005524">
    <property type="term" value="F:ATP binding"/>
    <property type="evidence" value="ECO:0007669"/>
    <property type="project" value="UniProtKB-UniRule"/>
</dbReference>
<proteinExistence type="predicted"/>
<feature type="binding site" evidence="7">
    <location>
        <position position="59"/>
    </location>
    <ligand>
        <name>ATP</name>
        <dbReference type="ChEBI" id="CHEBI:30616"/>
    </ligand>
</feature>
<dbReference type="PANTHER" id="PTHR43289">
    <property type="entry name" value="MITOGEN-ACTIVATED PROTEIN KINASE KINASE KINASE 20-RELATED"/>
    <property type="match status" value="1"/>
</dbReference>
<feature type="compositionally biased region" description="Acidic residues" evidence="8">
    <location>
        <begin position="527"/>
        <end position="548"/>
    </location>
</feature>
<feature type="domain" description="Protein kinase" evidence="10">
    <location>
        <begin position="30"/>
        <end position="285"/>
    </location>
</feature>
<dbReference type="STRING" id="1758689.SGUI_1041"/>
<gene>
    <name evidence="11" type="ORF">SGUI_1041</name>
</gene>
<evidence type="ECO:0000256" key="2">
    <source>
        <dbReference type="ARBA" id="ARBA00022527"/>
    </source>
</evidence>
<dbReference type="PANTHER" id="PTHR43289:SF6">
    <property type="entry name" value="SERINE_THREONINE-PROTEIN KINASE NEKL-3"/>
    <property type="match status" value="1"/>
</dbReference>
<evidence type="ECO:0000313" key="11">
    <source>
        <dbReference type="EMBL" id="ANS78437.1"/>
    </source>
</evidence>
<feature type="compositionally biased region" description="Basic and acidic residues" evidence="8">
    <location>
        <begin position="1"/>
        <end position="12"/>
    </location>
</feature>
<dbReference type="OrthoDB" id="9762169at2"/>
<keyword evidence="9" id="KW-0472">Membrane</keyword>
<feature type="compositionally biased region" description="Low complexity" evidence="8">
    <location>
        <begin position="409"/>
        <end position="421"/>
    </location>
</feature>
<keyword evidence="4 7" id="KW-0547">Nucleotide-binding</keyword>
<dbReference type="SUPFAM" id="SSF56112">
    <property type="entry name" value="Protein kinase-like (PK-like)"/>
    <property type="match status" value="1"/>
</dbReference>
<evidence type="ECO:0000256" key="9">
    <source>
        <dbReference type="SAM" id="Phobius"/>
    </source>
</evidence>
<evidence type="ECO:0000256" key="8">
    <source>
        <dbReference type="SAM" id="MobiDB-lite"/>
    </source>
</evidence>
<dbReference type="InterPro" id="IPR008271">
    <property type="entry name" value="Ser/Thr_kinase_AS"/>
</dbReference>
<keyword evidence="12" id="KW-1185">Reference proteome</keyword>
<dbReference type="InterPro" id="IPR017441">
    <property type="entry name" value="Protein_kinase_ATP_BS"/>
</dbReference>
<dbReference type="InterPro" id="IPR011009">
    <property type="entry name" value="Kinase-like_dom_sf"/>
</dbReference>
<keyword evidence="5 11" id="KW-0418">Kinase</keyword>
<feature type="region of interest" description="Disordered" evidence="8">
    <location>
        <begin position="517"/>
        <end position="548"/>
    </location>
</feature>
<feature type="region of interest" description="Disordered" evidence="8">
    <location>
        <begin position="308"/>
        <end position="366"/>
    </location>
</feature>
<dbReference type="EC" id="2.7.11.1" evidence="1"/>
<dbReference type="InterPro" id="IPR000719">
    <property type="entry name" value="Prot_kinase_dom"/>
</dbReference>
<keyword evidence="9" id="KW-0812">Transmembrane</keyword>
<dbReference type="RefSeq" id="WP_066637209.1">
    <property type="nucleotide sequence ID" value="NZ_CP014989.1"/>
</dbReference>
<feature type="region of interest" description="Disordered" evidence="8">
    <location>
        <begin position="1"/>
        <end position="23"/>
    </location>
</feature>
<dbReference type="GO" id="GO:0004674">
    <property type="term" value="F:protein serine/threonine kinase activity"/>
    <property type="evidence" value="ECO:0007669"/>
    <property type="project" value="UniProtKB-KW"/>
</dbReference>
<dbReference type="KEGG" id="serj:SGUI_1041"/>
<keyword evidence="2 11" id="KW-0723">Serine/threonine-protein kinase</keyword>
<feature type="compositionally biased region" description="Low complexity" evidence="8">
    <location>
        <begin position="355"/>
        <end position="366"/>
    </location>
</feature>
<dbReference type="Gene3D" id="1.10.510.10">
    <property type="entry name" value="Transferase(Phosphotransferase) domain 1"/>
    <property type="match status" value="1"/>
</dbReference>
<dbReference type="Proteomes" id="UP000092482">
    <property type="component" value="Chromosome"/>
</dbReference>
<feature type="region of interest" description="Disordered" evidence="8">
    <location>
        <begin position="400"/>
        <end position="421"/>
    </location>
</feature>
<protein>
    <recommendedName>
        <fullName evidence="1">non-specific serine/threonine protein kinase</fullName>
        <ecNumber evidence="1">2.7.11.1</ecNumber>
    </recommendedName>
</protein>
<dbReference type="EMBL" id="CP014989">
    <property type="protein sequence ID" value="ANS78437.1"/>
    <property type="molecule type" value="Genomic_DNA"/>
</dbReference>
<sequence>MTDPHDADHDAETTAPAPADQDPTLVAGRYRIVRTLGKGGGGQVWLATDENLGRQVALKQVAGETDTDLLLSRGFREARTSATLAHQHVVRVYDAFEHDDSPWIVMEYVEGPSLAELIADGRRLPPDQVAAIGAQMATALAAAHKAGILHRDVKPANVLLTGGAGHDAKLTDFGIARADEDPQLTRTGFVSGTAAYFSPELARGEEPSTASDVWALGATLYAAVEGRRPFAERANAVAQLHTIARDAPRPPEQAGDLTPVLAGMLDPDPAARWSAERAARELARVARGGTTEARPGIPPAAAAAAGAAGATGVADRTERVPQVDQTRTFARTSPPAAASRAKAPVATPQREQTYARPAPRPAQRSSPRRGVWLSWLLIVPLALLLGWLVWTIATGSEGMGGTANQDPGASESAEAGTEAVSADEARDLAQRFYDTLGGDGLQAARQLTLPDAYVAPDIEEGLQSLSVGDLSAQEQGDGSATVTGLVTYTYDVAVIEQEETLTVVRGDDGPVIAVRNAVEVQNTPVQQEEDEDDAEAPDGDAEEGTVSP</sequence>
<name>A0A1B1NAH6_9MICO</name>
<evidence type="ECO:0000256" key="7">
    <source>
        <dbReference type="PROSITE-ProRule" id="PRU10141"/>
    </source>
</evidence>
<evidence type="ECO:0000313" key="12">
    <source>
        <dbReference type="Proteomes" id="UP000092482"/>
    </source>
</evidence>
<keyword evidence="3" id="KW-0808">Transferase</keyword>
<dbReference type="AlphaFoldDB" id="A0A1B1NAH6"/>